<dbReference type="RefSeq" id="WP_188221241.1">
    <property type="nucleotide sequence ID" value="NZ_NASZ01000022.1"/>
</dbReference>
<reference evidence="1 2" key="1">
    <citation type="journal article" date="2020" name="Microbiol. Res.">
        <title>Flavobacterium pokkalii sp. nov., a novel plant growth promoting native rhizobacteria isolated from pokkali rice grown in coastal saline affected agricultural regions of southern India, Kerala.</title>
        <authorList>
            <person name="Menon R.R."/>
            <person name="Kumari S."/>
            <person name="Viver T."/>
            <person name="Rameshkumar N."/>
        </authorList>
    </citation>
    <scope>NUCLEOTIDE SEQUENCE [LARGE SCALE GENOMIC DNA]</scope>
    <source>
        <strain evidence="1 2">L1I52</strain>
    </source>
</reference>
<sequence>MIKLNRTNKPVELTIELQDKLTEEFLKTGKSVWHLDFLKKALLDLSHNKCCFCETNISEESKYLEVEHFHHKDKYKKEVLVWENLLPCCKKCNGTKKDHDTKIEPIIDPSKIDPKKHLRYWRYRIKGIDDIGKLTISVLNLNDQERLVKKRFEIGNAILEKLEQLNELIDDYINGIQTKTLRKNKIVNGTKALIKEGLPNSIYSGTTAAIILTEPEFETLKSKLISIDLWDSELINLNEELIKNGLELYK</sequence>
<name>A0ABR7UUT6_9FLAO</name>
<evidence type="ECO:0000313" key="2">
    <source>
        <dbReference type="Proteomes" id="UP000661715"/>
    </source>
</evidence>
<keyword evidence="1" id="KW-0255">Endonuclease</keyword>
<organism evidence="1 2">
    <name type="scientific">Flavobacterium pokkalii</name>
    <dbReference type="NCBI Taxonomy" id="1940408"/>
    <lineage>
        <taxon>Bacteria</taxon>
        <taxon>Pseudomonadati</taxon>
        <taxon>Bacteroidota</taxon>
        <taxon>Flavobacteriia</taxon>
        <taxon>Flavobacteriales</taxon>
        <taxon>Flavobacteriaceae</taxon>
        <taxon>Flavobacterium</taxon>
    </lineage>
</organism>
<dbReference type="Proteomes" id="UP000661715">
    <property type="component" value="Unassembled WGS sequence"/>
</dbReference>
<dbReference type="CDD" id="cd00085">
    <property type="entry name" value="HNHc"/>
    <property type="match status" value="1"/>
</dbReference>
<evidence type="ECO:0000313" key="1">
    <source>
        <dbReference type="EMBL" id="MBD0726141.1"/>
    </source>
</evidence>
<gene>
    <name evidence="1" type="ORF">B6A10_13255</name>
</gene>
<dbReference type="EMBL" id="NASZ01000022">
    <property type="protein sequence ID" value="MBD0726141.1"/>
    <property type="molecule type" value="Genomic_DNA"/>
</dbReference>
<dbReference type="InterPro" id="IPR003615">
    <property type="entry name" value="HNH_nuc"/>
</dbReference>
<proteinExistence type="predicted"/>
<dbReference type="Gene3D" id="1.10.30.50">
    <property type="match status" value="1"/>
</dbReference>
<keyword evidence="2" id="KW-1185">Reference proteome</keyword>
<dbReference type="GO" id="GO:0004519">
    <property type="term" value="F:endonuclease activity"/>
    <property type="evidence" value="ECO:0007669"/>
    <property type="project" value="UniProtKB-KW"/>
</dbReference>
<keyword evidence="1" id="KW-0540">Nuclease</keyword>
<keyword evidence="1" id="KW-0378">Hydrolase</keyword>
<comment type="caution">
    <text evidence="1">The sequence shown here is derived from an EMBL/GenBank/DDBJ whole genome shotgun (WGS) entry which is preliminary data.</text>
</comment>
<protein>
    <submittedName>
        <fullName evidence="1">HNH endonuclease</fullName>
    </submittedName>
</protein>
<accession>A0ABR7UUT6</accession>